<keyword evidence="5" id="KW-1185">Reference proteome</keyword>
<dbReference type="Pfam" id="PF00106">
    <property type="entry name" value="adh_short"/>
    <property type="match status" value="1"/>
</dbReference>
<dbReference type="STRING" id="153721.MYP_4733"/>
<gene>
    <name evidence="4" type="ORF">MYP_4733</name>
</gene>
<dbReference type="CDD" id="cd05233">
    <property type="entry name" value="SDR_c"/>
    <property type="match status" value="1"/>
</dbReference>
<dbReference type="SUPFAM" id="SSF51735">
    <property type="entry name" value="NAD(P)-binding Rossmann-fold domains"/>
    <property type="match status" value="1"/>
</dbReference>
<reference evidence="4 5" key="1">
    <citation type="submission" date="2014-09" db="EMBL/GenBank/DDBJ databases">
        <title>Sporocytophaga myxococcoides PG-01 genome sequencing.</title>
        <authorList>
            <person name="Liu L."/>
            <person name="Gao P.J."/>
            <person name="Chen G.J."/>
            <person name="Wang L.S."/>
        </authorList>
    </citation>
    <scope>NUCLEOTIDE SEQUENCE [LARGE SCALE GENOMIC DNA]</scope>
    <source>
        <strain evidence="4 5">PG-01</strain>
    </source>
</reference>
<dbReference type="EMBL" id="BBLT01000013">
    <property type="protein sequence ID" value="GAL87503.1"/>
    <property type="molecule type" value="Genomic_DNA"/>
</dbReference>
<name>A0A098LN01_9BACT</name>
<comment type="similarity">
    <text evidence="1 3">Belongs to the short-chain dehydrogenases/reductases (SDR) family.</text>
</comment>
<dbReference type="PANTHER" id="PTHR42901:SF1">
    <property type="entry name" value="ALCOHOL DEHYDROGENASE"/>
    <property type="match status" value="1"/>
</dbReference>
<dbReference type="eggNOG" id="COG4221">
    <property type="taxonomic scope" value="Bacteria"/>
</dbReference>
<dbReference type="PANTHER" id="PTHR42901">
    <property type="entry name" value="ALCOHOL DEHYDROGENASE"/>
    <property type="match status" value="1"/>
</dbReference>
<evidence type="ECO:0000256" key="3">
    <source>
        <dbReference type="RuleBase" id="RU000363"/>
    </source>
</evidence>
<dbReference type="AlphaFoldDB" id="A0A098LN01"/>
<organism evidence="4 5">
    <name type="scientific">Sporocytophaga myxococcoides</name>
    <dbReference type="NCBI Taxonomy" id="153721"/>
    <lineage>
        <taxon>Bacteria</taxon>
        <taxon>Pseudomonadati</taxon>
        <taxon>Bacteroidota</taxon>
        <taxon>Cytophagia</taxon>
        <taxon>Cytophagales</taxon>
        <taxon>Cytophagaceae</taxon>
        <taxon>Sporocytophaga</taxon>
    </lineage>
</organism>
<evidence type="ECO:0000256" key="2">
    <source>
        <dbReference type="ARBA" id="ARBA00023002"/>
    </source>
</evidence>
<evidence type="ECO:0000313" key="5">
    <source>
        <dbReference type="Proteomes" id="UP000030185"/>
    </source>
</evidence>
<keyword evidence="2" id="KW-0560">Oxidoreductase</keyword>
<dbReference type="InterPro" id="IPR020904">
    <property type="entry name" value="Sc_DH/Rdtase_CS"/>
</dbReference>
<dbReference type="GO" id="GO:0016491">
    <property type="term" value="F:oxidoreductase activity"/>
    <property type="evidence" value="ECO:0007669"/>
    <property type="project" value="UniProtKB-KW"/>
</dbReference>
<dbReference type="PRINTS" id="PR00080">
    <property type="entry name" value="SDRFAMILY"/>
</dbReference>
<dbReference type="PROSITE" id="PS00061">
    <property type="entry name" value="ADH_SHORT"/>
    <property type="match status" value="1"/>
</dbReference>
<accession>A0A098LN01</accession>
<dbReference type="OrthoDB" id="9810734at2"/>
<evidence type="ECO:0000256" key="1">
    <source>
        <dbReference type="ARBA" id="ARBA00006484"/>
    </source>
</evidence>
<dbReference type="Gene3D" id="3.40.50.720">
    <property type="entry name" value="NAD(P)-binding Rossmann-like Domain"/>
    <property type="match status" value="1"/>
</dbReference>
<proteinExistence type="inferred from homology"/>
<dbReference type="Proteomes" id="UP000030185">
    <property type="component" value="Unassembled WGS sequence"/>
</dbReference>
<dbReference type="RefSeq" id="WP_045469027.1">
    <property type="nucleotide sequence ID" value="NZ_BBLT01000013.1"/>
</dbReference>
<protein>
    <submittedName>
        <fullName evidence="4">Short-chain dehydrogenase</fullName>
    </submittedName>
</protein>
<dbReference type="InterPro" id="IPR002347">
    <property type="entry name" value="SDR_fam"/>
</dbReference>
<sequence>MKKVIVVSGGTRGIGKAIVFKFAEEGFDVITCSRNADQLQKLEDEFVKKFPGNKLNCFQADLSKKEEVTSFVRKINEVAKRIDILVNNTGVFLPGQIHKEAEGVLEVQIETNLYSAYNLTRGLVQGMINEKSGYIFNICSTASITAYTNGGSYCISKYAMYGMTKVLREEMKPYGIKVTAVLPGATLTSSWEGAGLPDERFMKPEDVADVIFSTYSLSKNTVVEEILLRPQEGDIS</sequence>
<comment type="caution">
    <text evidence="4">The sequence shown here is derived from an EMBL/GenBank/DDBJ whole genome shotgun (WGS) entry which is preliminary data.</text>
</comment>
<dbReference type="PRINTS" id="PR00081">
    <property type="entry name" value="GDHRDH"/>
</dbReference>
<dbReference type="InterPro" id="IPR036291">
    <property type="entry name" value="NAD(P)-bd_dom_sf"/>
</dbReference>
<evidence type="ECO:0000313" key="4">
    <source>
        <dbReference type="EMBL" id="GAL87503.1"/>
    </source>
</evidence>